<reference evidence="2 3" key="1">
    <citation type="submission" date="2019-03" db="EMBL/GenBank/DDBJ databases">
        <title>Draft genome sequences of novel Actinobacteria.</title>
        <authorList>
            <person name="Sahin N."/>
            <person name="Ay H."/>
            <person name="Saygin H."/>
        </authorList>
    </citation>
    <scope>NUCLEOTIDE SEQUENCE [LARGE SCALE GENOMIC DNA]</scope>
    <source>
        <strain evidence="2 3">KC712</strain>
    </source>
</reference>
<dbReference type="EMBL" id="SMKP01000006">
    <property type="protein sequence ID" value="TDD25271.1"/>
    <property type="molecule type" value="Genomic_DNA"/>
</dbReference>
<evidence type="ECO:0000313" key="3">
    <source>
        <dbReference type="Proteomes" id="UP000294543"/>
    </source>
</evidence>
<dbReference type="RefSeq" id="WP_132504203.1">
    <property type="nucleotide sequence ID" value="NZ_SMKP01000006.1"/>
</dbReference>
<protein>
    <recommendedName>
        <fullName evidence="4">MFS transporter</fullName>
    </recommendedName>
</protein>
<keyword evidence="3" id="KW-1185">Reference proteome</keyword>
<evidence type="ECO:0000313" key="2">
    <source>
        <dbReference type="EMBL" id="TDD25271.1"/>
    </source>
</evidence>
<feature type="transmembrane region" description="Helical" evidence="1">
    <location>
        <begin position="43"/>
        <end position="66"/>
    </location>
</feature>
<gene>
    <name evidence="2" type="ORF">E1294_03035</name>
</gene>
<organism evidence="2 3">
    <name type="scientific">Nonomuraea diastatica</name>
    <dbReference type="NCBI Taxonomy" id="1848329"/>
    <lineage>
        <taxon>Bacteria</taxon>
        <taxon>Bacillati</taxon>
        <taxon>Actinomycetota</taxon>
        <taxon>Actinomycetes</taxon>
        <taxon>Streptosporangiales</taxon>
        <taxon>Streptosporangiaceae</taxon>
        <taxon>Nonomuraea</taxon>
    </lineage>
</organism>
<proteinExistence type="predicted"/>
<sequence>MVNVPTLSYDVWLTLPGHPYRGRGRGRTGGAVSSRGAGVVGPLLVAAAGASLWVMAGAYFVAMFGLGLLSPLWETVVAEEVPEQALGRVRSFDHLISFASRPFGLAVAAPLAAVTGVTALALIGGFLVAAANLAAVLLMRNPVKASPGTAPSGSQAPFSQ</sequence>
<dbReference type="Gene3D" id="1.20.1250.20">
    <property type="entry name" value="MFS general substrate transporter like domains"/>
    <property type="match status" value="1"/>
</dbReference>
<dbReference type="SUPFAM" id="SSF103473">
    <property type="entry name" value="MFS general substrate transporter"/>
    <property type="match status" value="1"/>
</dbReference>
<accession>A0A4R4X4L1</accession>
<keyword evidence="1" id="KW-0472">Membrane</keyword>
<name>A0A4R4X4L1_9ACTN</name>
<dbReference type="OrthoDB" id="3539228at2"/>
<feature type="transmembrane region" description="Helical" evidence="1">
    <location>
        <begin position="111"/>
        <end position="138"/>
    </location>
</feature>
<dbReference type="AlphaFoldDB" id="A0A4R4X4L1"/>
<keyword evidence="1" id="KW-1133">Transmembrane helix</keyword>
<evidence type="ECO:0008006" key="4">
    <source>
        <dbReference type="Google" id="ProtNLM"/>
    </source>
</evidence>
<evidence type="ECO:0000256" key="1">
    <source>
        <dbReference type="SAM" id="Phobius"/>
    </source>
</evidence>
<keyword evidence="1" id="KW-0812">Transmembrane</keyword>
<dbReference type="Proteomes" id="UP000294543">
    <property type="component" value="Unassembled WGS sequence"/>
</dbReference>
<comment type="caution">
    <text evidence="2">The sequence shown here is derived from an EMBL/GenBank/DDBJ whole genome shotgun (WGS) entry which is preliminary data.</text>
</comment>
<dbReference type="InterPro" id="IPR036259">
    <property type="entry name" value="MFS_trans_sf"/>
</dbReference>